<name>A0A7L3XL48_9AVES</name>
<dbReference type="AlphaFoldDB" id="A0A7L3XL48"/>
<accession>A0A7L3XL48</accession>
<reference evidence="3 4" key="1">
    <citation type="submission" date="2019-09" db="EMBL/GenBank/DDBJ databases">
        <title>Bird 10,000 Genomes (B10K) Project - Family phase.</title>
        <authorList>
            <person name="Zhang G."/>
        </authorList>
    </citation>
    <scope>NUCLEOTIDE SEQUENCE [LARGE SCALE GENOMIC DNA]</scope>
    <source>
        <strain evidence="3">OUT-0025</strain>
        <tissue evidence="3">Blood</tissue>
    </source>
</reference>
<evidence type="ECO:0000259" key="2">
    <source>
        <dbReference type="Pfam" id="PF12001"/>
    </source>
</evidence>
<keyword evidence="4" id="KW-1185">Reference proteome</keyword>
<dbReference type="EMBL" id="VZUG01016608">
    <property type="protein sequence ID" value="NXV89972.1"/>
    <property type="molecule type" value="Genomic_DNA"/>
</dbReference>
<dbReference type="Gene3D" id="1.20.5.340">
    <property type="match status" value="1"/>
</dbReference>
<gene>
    <name evidence="3" type="primary">Ankrd26_1</name>
    <name evidence="3" type="ORF">CALBOR_R14982</name>
</gene>
<protein>
    <submittedName>
        <fullName evidence="3">ANR26 protein</fullName>
    </submittedName>
</protein>
<evidence type="ECO:0000313" key="3">
    <source>
        <dbReference type="EMBL" id="NXV89972.1"/>
    </source>
</evidence>
<dbReference type="Proteomes" id="UP000535403">
    <property type="component" value="Unassembled WGS sequence"/>
</dbReference>
<dbReference type="InterPro" id="IPR021885">
    <property type="entry name" value="DUF3496"/>
</dbReference>
<organism evidence="3 4">
    <name type="scientific">Calonectris borealis</name>
    <name type="common">Cory's shearwater</name>
    <dbReference type="NCBI Taxonomy" id="1323832"/>
    <lineage>
        <taxon>Eukaryota</taxon>
        <taxon>Metazoa</taxon>
        <taxon>Chordata</taxon>
        <taxon>Craniata</taxon>
        <taxon>Vertebrata</taxon>
        <taxon>Euteleostomi</taxon>
        <taxon>Archelosauria</taxon>
        <taxon>Archosauria</taxon>
        <taxon>Dinosauria</taxon>
        <taxon>Saurischia</taxon>
        <taxon>Theropoda</taxon>
        <taxon>Coelurosauria</taxon>
        <taxon>Aves</taxon>
        <taxon>Neognathae</taxon>
        <taxon>Neoaves</taxon>
        <taxon>Aequornithes</taxon>
        <taxon>Procellariiformes</taxon>
        <taxon>Procellariidae</taxon>
        <taxon>Calonectris</taxon>
    </lineage>
</organism>
<evidence type="ECO:0000256" key="1">
    <source>
        <dbReference type="SAM" id="Coils"/>
    </source>
</evidence>
<feature type="coiled-coil region" evidence="1">
    <location>
        <begin position="9"/>
        <end position="43"/>
    </location>
</feature>
<evidence type="ECO:0000313" key="4">
    <source>
        <dbReference type="Proteomes" id="UP000535403"/>
    </source>
</evidence>
<comment type="caution">
    <text evidence="3">The sequence shown here is derived from an EMBL/GenBank/DDBJ whole genome shotgun (WGS) entry which is preliminary data.</text>
</comment>
<feature type="non-terminal residue" evidence="3">
    <location>
        <position position="257"/>
    </location>
</feature>
<sequence>MWEEQLKSRSHLEERVAQLDREKAELLEQCESERKKVKKLVELKRPVELRLDQEMKRNIELQKDCKRYGFLIPLSTWGFFCFLQVGELSQQLEIESKKCMQLEAQNQDLREELSTMRGNHEKLEKSKCQLKEEVANLKHHLETNMVDHSQIEQYKREMEERAGQEIRQKLQEVNLFLQTQAASQDRLEQIRASHHASLRNQLKHRIRDLECELDRIKNTQQDSIFQKESTQAEVERYKELYLEEVKIRRCLANKLER</sequence>
<feature type="domain" description="DUF3496" evidence="2">
    <location>
        <begin position="199"/>
        <end position="257"/>
    </location>
</feature>
<dbReference type="Pfam" id="PF12001">
    <property type="entry name" value="DUF3496"/>
    <property type="match status" value="1"/>
</dbReference>
<feature type="coiled-coil region" evidence="1">
    <location>
        <begin position="85"/>
        <end position="126"/>
    </location>
</feature>
<keyword evidence="1" id="KW-0175">Coiled coil</keyword>
<dbReference type="InterPro" id="IPR040118">
    <property type="entry name" value="C144A/B/C"/>
</dbReference>
<feature type="non-terminal residue" evidence="3">
    <location>
        <position position="1"/>
    </location>
</feature>
<dbReference type="PANTHER" id="PTHR22245:SF3">
    <property type="entry name" value="COILED-COIL DOMAIN-CONTAINING PROTEIN 144A-RELATED"/>
    <property type="match status" value="1"/>
</dbReference>
<proteinExistence type="predicted"/>
<dbReference type="PANTHER" id="PTHR22245">
    <property type="entry name" value="COILED-COIL DOMAIN-CONTAINING PROTEIN 144A-RELATED"/>
    <property type="match status" value="1"/>
</dbReference>